<organism evidence="1 2">
    <name type="scientific">Steinernema glaseri</name>
    <dbReference type="NCBI Taxonomy" id="37863"/>
    <lineage>
        <taxon>Eukaryota</taxon>
        <taxon>Metazoa</taxon>
        <taxon>Ecdysozoa</taxon>
        <taxon>Nematoda</taxon>
        <taxon>Chromadorea</taxon>
        <taxon>Rhabditida</taxon>
        <taxon>Tylenchina</taxon>
        <taxon>Panagrolaimomorpha</taxon>
        <taxon>Strongyloidoidea</taxon>
        <taxon>Steinernematidae</taxon>
        <taxon>Steinernema</taxon>
    </lineage>
</organism>
<accession>A0A1I7YWP9</accession>
<keyword evidence="1" id="KW-1185">Reference proteome</keyword>
<proteinExistence type="predicted"/>
<evidence type="ECO:0000313" key="2">
    <source>
        <dbReference type="WBParaSite" id="L893_g20617.t1"/>
    </source>
</evidence>
<dbReference type="Proteomes" id="UP000095287">
    <property type="component" value="Unplaced"/>
</dbReference>
<sequence>MSVTDLLGMECQNMRNTVWTFHVWCNSCTLKRNTRHLDIYLKNVGLTCIFISYRKSLSMEESYHSQESDLLSETQSYHHTIKSHSQVVHHASADDCST</sequence>
<evidence type="ECO:0000313" key="1">
    <source>
        <dbReference type="Proteomes" id="UP000095287"/>
    </source>
</evidence>
<protein>
    <submittedName>
        <fullName evidence="2">Ovule protein</fullName>
    </submittedName>
</protein>
<name>A0A1I7YWP9_9BILA</name>
<reference evidence="2" key="1">
    <citation type="submission" date="2016-11" db="UniProtKB">
        <authorList>
            <consortium name="WormBaseParasite"/>
        </authorList>
    </citation>
    <scope>IDENTIFICATION</scope>
</reference>
<dbReference type="AlphaFoldDB" id="A0A1I7YWP9"/>
<dbReference type="WBParaSite" id="L893_g20617.t1">
    <property type="protein sequence ID" value="L893_g20617.t1"/>
    <property type="gene ID" value="L893_g20617"/>
</dbReference>